<evidence type="ECO:0000256" key="3">
    <source>
        <dbReference type="ARBA" id="ARBA00022448"/>
    </source>
</evidence>
<comment type="similarity">
    <text evidence="2 9">Belongs to the mitochondrial carrier (TC 2.A.29) family.</text>
</comment>
<evidence type="ECO:0000313" key="11">
    <source>
        <dbReference type="Proteomes" id="UP001408789"/>
    </source>
</evidence>
<dbReference type="GO" id="GO:0048250">
    <property type="term" value="P:iron import into the mitochondrion"/>
    <property type="evidence" value="ECO:0007669"/>
    <property type="project" value="TreeGrafter"/>
</dbReference>
<dbReference type="InterPro" id="IPR023395">
    <property type="entry name" value="MCP_dom_sf"/>
</dbReference>
<name>A0AAP0CVS0_9ASTR</name>
<proteinExistence type="inferred from homology"/>
<gene>
    <name evidence="10" type="ORF">SSX86_018715</name>
</gene>
<feature type="repeat" description="Solcar" evidence="8">
    <location>
        <begin position="28"/>
        <end position="115"/>
    </location>
</feature>
<dbReference type="Gene3D" id="1.50.40.10">
    <property type="entry name" value="Mitochondrial carrier domain"/>
    <property type="match status" value="1"/>
</dbReference>
<comment type="caution">
    <text evidence="10">The sequence shown here is derived from an EMBL/GenBank/DDBJ whole genome shotgun (WGS) entry which is preliminary data.</text>
</comment>
<keyword evidence="7 8" id="KW-0472">Membrane</keyword>
<evidence type="ECO:0000256" key="6">
    <source>
        <dbReference type="ARBA" id="ARBA00023128"/>
    </source>
</evidence>
<keyword evidence="6" id="KW-0496">Mitochondrion</keyword>
<evidence type="ECO:0000256" key="2">
    <source>
        <dbReference type="ARBA" id="ARBA00006375"/>
    </source>
</evidence>
<organism evidence="10 11">
    <name type="scientific">Deinandra increscens subsp. villosa</name>
    <dbReference type="NCBI Taxonomy" id="3103831"/>
    <lineage>
        <taxon>Eukaryota</taxon>
        <taxon>Viridiplantae</taxon>
        <taxon>Streptophyta</taxon>
        <taxon>Embryophyta</taxon>
        <taxon>Tracheophyta</taxon>
        <taxon>Spermatophyta</taxon>
        <taxon>Magnoliopsida</taxon>
        <taxon>eudicotyledons</taxon>
        <taxon>Gunneridae</taxon>
        <taxon>Pentapetalae</taxon>
        <taxon>asterids</taxon>
        <taxon>campanulids</taxon>
        <taxon>Asterales</taxon>
        <taxon>Asteraceae</taxon>
        <taxon>Asteroideae</taxon>
        <taxon>Heliantheae alliance</taxon>
        <taxon>Madieae</taxon>
        <taxon>Madiinae</taxon>
        <taxon>Deinandra</taxon>
    </lineage>
</organism>
<dbReference type="AlphaFoldDB" id="A0AAP0CVS0"/>
<keyword evidence="4 8" id="KW-0812">Transmembrane</keyword>
<dbReference type="GO" id="GO:0031966">
    <property type="term" value="C:mitochondrial membrane"/>
    <property type="evidence" value="ECO:0007669"/>
    <property type="project" value="UniProtKB-SubCell"/>
</dbReference>
<evidence type="ECO:0000256" key="9">
    <source>
        <dbReference type="RuleBase" id="RU000488"/>
    </source>
</evidence>
<evidence type="ECO:0000256" key="4">
    <source>
        <dbReference type="ARBA" id="ARBA00022692"/>
    </source>
</evidence>
<sequence>MGGCSTKSLHHTCFLSTHYPHTCYHDGLHFWQFMISGSIAGMVEHMSMFPIDTIKTRMQVLGSCPIKSVGLRQALHSILKSDGPAGLYQGIGAMGLGAGPAHAVYFSNFSAWDLIGGIFALVLSY</sequence>
<keyword evidence="11" id="KW-1185">Reference proteome</keyword>
<evidence type="ECO:0000256" key="1">
    <source>
        <dbReference type="ARBA" id="ARBA00004225"/>
    </source>
</evidence>
<dbReference type="InterPro" id="IPR018108">
    <property type="entry name" value="MCP_transmembrane"/>
</dbReference>
<evidence type="ECO:0000313" key="10">
    <source>
        <dbReference type="EMBL" id="KAK9061533.1"/>
    </source>
</evidence>
<reference evidence="10 11" key="1">
    <citation type="submission" date="2024-04" db="EMBL/GenBank/DDBJ databases">
        <title>The reference genome of an endangered Asteraceae, Deinandra increscens subsp. villosa, native to the Central Coast of California.</title>
        <authorList>
            <person name="Guilliams M."/>
            <person name="Hasenstab-Lehman K."/>
            <person name="Meyer R."/>
            <person name="Mcevoy S."/>
        </authorList>
    </citation>
    <scope>NUCLEOTIDE SEQUENCE [LARGE SCALE GENOMIC DNA]</scope>
    <source>
        <tissue evidence="10">Leaf</tissue>
    </source>
</reference>
<accession>A0AAP0CVS0</accession>
<dbReference type="Pfam" id="PF00153">
    <property type="entry name" value="Mito_carr"/>
    <property type="match status" value="1"/>
</dbReference>
<dbReference type="PROSITE" id="PS50920">
    <property type="entry name" value="SOLCAR"/>
    <property type="match status" value="1"/>
</dbReference>
<evidence type="ECO:0000256" key="5">
    <source>
        <dbReference type="ARBA" id="ARBA00022989"/>
    </source>
</evidence>
<dbReference type="SUPFAM" id="SSF103506">
    <property type="entry name" value="Mitochondrial carrier"/>
    <property type="match status" value="1"/>
</dbReference>
<dbReference type="EMBL" id="JBCNJP010000019">
    <property type="protein sequence ID" value="KAK9061533.1"/>
    <property type="molecule type" value="Genomic_DNA"/>
</dbReference>
<keyword evidence="3 9" id="KW-0813">Transport</keyword>
<keyword evidence="5" id="KW-1133">Transmembrane helix</keyword>
<protein>
    <submittedName>
        <fullName evidence="10">Uncharacterized protein</fullName>
    </submittedName>
</protein>
<evidence type="ECO:0000256" key="7">
    <source>
        <dbReference type="ARBA" id="ARBA00023136"/>
    </source>
</evidence>
<dbReference type="Proteomes" id="UP001408789">
    <property type="component" value="Unassembled WGS sequence"/>
</dbReference>
<comment type="subcellular location">
    <subcellularLocation>
        <location evidence="1">Mitochondrion membrane</location>
        <topology evidence="1">Multi-pass membrane protein</topology>
    </subcellularLocation>
</comment>
<evidence type="ECO:0000256" key="8">
    <source>
        <dbReference type="PROSITE-ProRule" id="PRU00282"/>
    </source>
</evidence>
<dbReference type="GO" id="GO:0015093">
    <property type="term" value="F:ferrous iron transmembrane transporter activity"/>
    <property type="evidence" value="ECO:0007669"/>
    <property type="project" value="TreeGrafter"/>
</dbReference>
<dbReference type="PANTHER" id="PTHR45758">
    <property type="entry name" value="MITOFERRIN-1-RELATED"/>
    <property type="match status" value="1"/>
</dbReference>
<dbReference type="PANTHER" id="PTHR45758:SF11">
    <property type="entry name" value="MITOCHONDRIAL SUBSTRATE CARRIER FAMILY PROTEIN"/>
    <property type="match status" value="1"/>
</dbReference>